<keyword evidence="2" id="KW-0472">Membrane</keyword>
<reference evidence="3" key="1">
    <citation type="submission" date="2023-10" db="EMBL/GenBank/DDBJ databases">
        <authorList>
            <person name="Hackl T."/>
        </authorList>
    </citation>
    <scope>NUCLEOTIDE SEQUENCE</scope>
</reference>
<keyword evidence="2" id="KW-1133">Transmembrane helix</keyword>
<organism evidence="3 4">
    <name type="scientific">Anthostomella pinea</name>
    <dbReference type="NCBI Taxonomy" id="933095"/>
    <lineage>
        <taxon>Eukaryota</taxon>
        <taxon>Fungi</taxon>
        <taxon>Dikarya</taxon>
        <taxon>Ascomycota</taxon>
        <taxon>Pezizomycotina</taxon>
        <taxon>Sordariomycetes</taxon>
        <taxon>Xylariomycetidae</taxon>
        <taxon>Xylariales</taxon>
        <taxon>Xylariaceae</taxon>
        <taxon>Anthostomella</taxon>
    </lineage>
</organism>
<evidence type="ECO:0000256" key="2">
    <source>
        <dbReference type="SAM" id="Phobius"/>
    </source>
</evidence>
<feature type="compositionally biased region" description="Polar residues" evidence="1">
    <location>
        <begin position="24"/>
        <end position="42"/>
    </location>
</feature>
<keyword evidence="2" id="KW-0812">Transmembrane</keyword>
<evidence type="ECO:0000313" key="3">
    <source>
        <dbReference type="EMBL" id="CAJ2506452.1"/>
    </source>
</evidence>
<dbReference type="AlphaFoldDB" id="A0AAI8YIY4"/>
<gene>
    <name evidence="3" type="ORF">KHLLAP_LOCUS6920</name>
</gene>
<feature type="compositionally biased region" description="Low complexity" evidence="1">
    <location>
        <begin position="99"/>
        <end position="136"/>
    </location>
</feature>
<feature type="region of interest" description="Disordered" evidence="1">
    <location>
        <begin position="1"/>
        <end position="53"/>
    </location>
</feature>
<dbReference type="EMBL" id="CAUWAG010000008">
    <property type="protein sequence ID" value="CAJ2506452.1"/>
    <property type="molecule type" value="Genomic_DNA"/>
</dbReference>
<accession>A0AAI8YIY4</accession>
<feature type="transmembrane region" description="Helical" evidence="2">
    <location>
        <begin position="63"/>
        <end position="83"/>
    </location>
</feature>
<sequence length="214" mass="22380">MDTPLHEGSFVSPDQSTRELDGNVSHSTREANSNIVSGNSRFHTGDRDNSSHWAVNTKNHSKLITAIVVFAVILAAVLGGVLATQLNKQRDTSSVTNPSSTTDQQAATSSTSSDATPLSTTAPSQPTPSTANSSSGSVSQYFYSNCTGNVNFYGHASTTCSLQQGASIGYTLSGTCQLLLFSDKACTVGTETIPATLKDCRDFSGTGGSYKFVC</sequence>
<proteinExistence type="predicted"/>
<keyword evidence="4" id="KW-1185">Reference proteome</keyword>
<comment type="caution">
    <text evidence="3">The sequence shown here is derived from an EMBL/GenBank/DDBJ whole genome shotgun (WGS) entry which is preliminary data.</text>
</comment>
<name>A0AAI8YIY4_9PEZI</name>
<protein>
    <submittedName>
        <fullName evidence="3">Uu.00g005820.m01.CDS01</fullName>
    </submittedName>
</protein>
<evidence type="ECO:0000313" key="4">
    <source>
        <dbReference type="Proteomes" id="UP001295740"/>
    </source>
</evidence>
<feature type="region of interest" description="Disordered" evidence="1">
    <location>
        <begin position="88"/>
        <end position="136"/>
    </location>
</feature>
<dbReference type="Proteomes" id="UP001295740">
    <property type="component" value="Unassembled WGS sequence"/>
</dbReference>
<evidence type="ECO:0000256" key="1">
    <source>
        <dbReference type="SAM" id="MobiDB-lite"/>
    </source>
</evidence>